<comment type="subcellular location">
    <subcellularLocation>
        <location evidence="1">Periplasm</location>
    </subcellularLocation>
</comment>
<dbReference type="GO" id="GO:0030288">
    <property type="term" value="C:outer membrane-bounded periplasmic space"/>
    <property type="evidence" value="ECO:0007669"/>
    <property type="project" value="UniProtKB-ARBA"/>
</dbReference>
<dbReference type="GO" id="GO:1904680">
    <property type="term" value="F:peptide transmembrane transporter activity"/>
    <property type="evidence" value="ECO:0007669"/>
    <property type="project" value="TreeGrafter"/>
</dbReference>
<keyword evidence="4 12" id="KW-0732">Signal</keyword>
<evidence type="ECO:0000256" key="7">
    <source>
        <dbReference type="ARBA" id="ARBA00022927"/>
    </source>
</evidence>
<dbReference type="InterPro" id="IPR000914">
    <property type="entry name" value="SBP_5_dom"/>
</dbReference>
<dbReference type="Gene3D" id="3.40.190.10">
    <property type="entry name" value="Periplasmic binding protein-like II"/>
    <property type="match status" value="1"/>
</dbReference>
<evidence type="ECO:0000256" key="1">
    <source>
        <dbReference type="ARBA" id="ARBA00004418"/>
    </source>
</evidence>
<evidence type="ECO:0000313" key="15">
    <source>
        <dbReference type="Proteomes" id="UP000277108"/>
    </source>
</evidence>
<organism evidence="14 15">
    <name type="scientific">Abyssicoccus albus</name>
    <dbReference type="NCBI Taxonomy" id="1817405"/>
    <lineage>
        <taxon>Bacteria</taxon>
        <taxon>Bacillati</taxon>
        <taxon>Bacillota</taxon>
        <taxon>Bacilli</taxon>
        <taxon>Bacillales</taxon>
        <taxon>Abyssicoccaceae</taxon>
    </lineage>
</organism>
<comment type="subunit">
    <text evidence="9">The complex is composed of two ATP-binding proteins (OppD and OppF), two transmembrane proteins (OppB and OppC) and a solute-binding protein (OppA).</text>
</comment>
<evidence type="ECO:0000256" key="2">
    <source>
        <dbReference type="ARBA" id="ARBA00005695"/>
    </source>
</evidence>
<keyword evidence="15" id="KW-1185">Reference proteome</keyword>
<evidence type="ECO:0000256" key="10">
    <source>
        <dbReference type="ARBA" id="ARBA00072558"/>
    </source>
</evidence>
<feature type="domain" description="Solute-binding protein family 5" evidence="13">
    <location>
        <begin position="88"/>
        <end position="467"/>
    </location>
</feature>
<dbReference type="GO" id="GO:0015031">
    <property type="term" value="P:protein transport"/>
    <property type="evidence" value="ECO:0007669"/>
    <property type="project" value="UniProtKB-KW"/>
</dbReference>
<dbReference type="SUPFAM" id="SSF53850">
    <property type="entry name" value="Periplasmic binding protein-like II"/>
    <property type="match status" value="1"/>
</dbReference>
<dbReference type="EMBL" id="RKRK01000002">
    <property type="protein sequence ID" value="RPF57604.1"/>
    <property type="molecule type" value="Genomic_DNA"/>
</dbReference>
<feature type="signal peptide" evidence="12">
    <location>
        <begin position="1"/>
        <end position="28"/>
    </location>
</feature>
<protein>
    <recommendedName>
        <fullName evidence="10">Periplasmic oligopeptide-binding protein OppA</fullName>
    </recommendedName>
</protein>
<dbReference type="Gene3D" id="3.90.76.10">
    <property type="entry name" value="Dipeptide-binding Protein, Domain 1"/>
    <property type="match status" value="1"/>
</dbReference>
<feature type="compositionally biased region" description="Basic and acidic residues" evidence="11">
    <location>
        <begin position="32"/>
        <end position="43"/>
    </location>
</feature>
<accession>A0A3N5BIG2</accession>
<dbReference type="GO" id="GO:0015833">
    <property type="term" value="P:peptide transport"/>
    <property type="evidence" value="ECO:0007669"/>
    <property type="project" value="UniProtKB-KW"/>
</dbReference>
<reference evidence="14 15" key="1">
    <citation type="submission" date="2018-11" db="EMBL/GenBank/DDBJ databases">
        <title>Genomic Encyclopedia of Type Strains, Phase IV (KMG-IV): sequencing the most valuable type-strain genomes for metagenomic binning, comparative biology and taxonomic classification.</title>
        <authorList>
            <person name="Goeker M."/>
        </authorList>
    </citation>
    <scope>NUCLEOTIDE SEQUENCE [LARGE SCALE GENOMIC DNA]</scope>
    <source>
        <strain evidence="14 15">DSM 29158</strain>
    </source>
</reference>
<sequence>MAKRWKLYTASTLALTLALAGCSSTGNSGDSASKEGGEGSDEKKVLNLSAASDIPTMDSSLATDQVSFYIMNQTQEGLYRLGEDDKAVDGIAEGEPEVSEDSKKYTFKLREDAKWSNGDPVTAKDFEYGWKRTLDPETASEYGYIMYDIKNAEAVNTGKKKVDELGIKAVDDYTLEVELEKPLPYFKELLTFATFYPLNEKYVEEQGDKFGTTEEKTLYNGPFELTDWETESKFKLVPNEEYWDKEAVKLDEVNFQVVKDPQTAINLYETGKIDIVGLSAEHVDNYKEDPNFNTELRTSTFFMRFNQNDEIMANKNVRLAINKAIDKEKYVQSNLNNGSIAFDKLTPKEFVKGPDEKDYVEGVKSELSYDLEGAKEAWEKAKKELGKDKIEIELLTYDSETSKTDAEYFQAQLQKNLDGLSLKIKQQPFKQKLALESKGDYQLSFAGWGPDYPDPMTFVDLFVTDGAHNQMEWSNSEFDKLVKDAKGELADKPEERWAAMQEAENILLEDAAIMPMYQAGAAYLQQPYIKNYQRHKFGADMTFKHVDIEGKE</sequence>
<gene>
    <name evidence="14" type="ORF">EDD62_0225</name>
</gene>
<dbReference type="FunFam" id="3.90.76.10:FF:000001">
    <property type="entry name" value="Oligopeptide ABC transporter substrate-binding protein"/>
    <property type="match status" value="1"/>
</dbReference>
<dbReference type="FunFam" id="3.10.105.10:FF:000001">
    <property type="entry name" value="Oligopeptide ABC transporter, oligopeptide-binding protein"/>
    <property type="match status" value="1"/>
</dbReference>
<evidence type="ECO:0000256" key="4">
    <source>
        <dbReference type="ARBA" id="ARBA00022729"/>
    </source>
</evidence>
<comment type="similarity">
    <text evidence="2">Belongs to the bacterial solute-binding protein 5 family.</text>
</comment>
<dbReference type="InterPro" id="IPR030678">
    <property type="entry name" value="Peptide/Ni-bd"/>
</dbReference>
<keyword evidence="7" id="KW-0653">Protein transport</keyword>
<dbReference type="Proteomes" id="UP000277108">
    <property type="component" value="Unassembled WGS sequence"/>
</dbReference>
<keyword evidence="5" id="KW-0574">Periplasm</keyword>
<dbReference type="CDD" id="cd08504">
    <property type="entry name" value="PBP2_OppA"/>
    <property type="match status" value="1"/>
</dbReference>
<dbReference type="OrthoDB" id="9801912at2"/>
<comment type="caution">
    <text evidence="14">The sequence shown here is derived from an EMBL/GenBank/DDBJ whole genome shotgun (WGS) entry which is preliminary data.</text>
</comment>
<evidence type="ECO:0000256" key="11">
    <source>
        <dbReference type="SAM" id="MobiDB-lite"/>
    </source>
</evidence>
<dbReference type="Gene3D" id="3.10.105.10">
    <property type="entry name" value="Dipeptide-binding Protein, Domain 3"/>
    <property type="match status" value="1"/>
</dbReference>
<keyword evidence="3" id="KW-0813">Transport</keyword>
<evidence type="ECO:0000256" key="9">
    <source>
        <dbReference type="ARBA" id="ARBA00063980"/>
    </source>
</evidence>
<keyword evidence="8" id="KW-1015">Disulfide bond</keyword>
<dbReference type="Pfam" id="PF00496">
    <property type="entry name" value="SBP_bac_5"/>
    <property type="match status" value="1"/>
</dbReference>
<dbReference type="RefSeq" id="WP_123807211.1">
    <property type="nucleotide sequence ID" value="NZ_RKRK01000002.1"/>
</dbReference>
<dbReference type="PANTHER" id="PTHR30290">
    <property type="entry name" value="PERIPLASMIC BINDING COMPONENT OF ABC TRANSPORTER"/>
    <property type="match status" value="1"/>
</dbReference>
<evidence type="ECO:0000256" key="5">
    <source>
        <dbReference type="ARBA" id="ARBA00022764"/>
    </source>
</evidence>
<evidence type="ECO:0000256" key="8">
    <source>
        <dbReference type="ARBA" id="ARBA00023157"/>
    </source>
</evidence>
<dbReference type="PANTHER" id="PTHR30290:SF10">
    <property type="entry name" value="PERIPLASMIC OLIGOPEPTIDE-BINDING PROTEIN-RELATED"/>
    <property type="match status" value="1"/>
</dbReference>
<evidence type="ECO:0000256" key="6">
    <source>
        <dbReference type="ARBA" id="ARBA00022856"/>
    </source>
</evidence>
<proteinExistence type="inferred from homology"/>
<evidence type="ECO:0000313" key="14">
    <source>
        <dbReference type="EMBL" id="RPF57604.1"/>
    </source>
</evidence>
<dbReference type="InterPro" id="IPR039424">
    <property type="entry name" value="SBP_5"/>
</dbReference>
<dbReference type="PIRSF" id="PIRSF002741">
    <property type="entry name" value="MppA"/>
    <property type="match status" value="1"/>
</dbReference>
<dbReference type="PROSITE" id="PS51257">
    <property type="entry name" value="PROKAR_LIPOPROTEIN"/>
    <property type="match status" value="1"/>
</dbReference>
<dbReference type="FunFam" id="3.40.190.10:FF:000018">
    <property type="entry name" value="Oligopeptide ABC transporter, oligopeptide-binding protein"/>
    <property type="match status" value="1"/>
</dbReference>
<dbReference type="AlphaFoldDB" id="A0A3N5BIG2"/>
<name>A0A3N5BIG2_9BACL</name>
<evidence type="ECO:0000256" key="3">
    <source>
        <dbReference type="ARBA" id="ARBA00022448"/>
    </source>
</evidence>
<evidence type="ECO:0000256" key="12">
    <source>
        <dbReference type="SAM" id="SignalP"/>
    </source>
</evidence>
<dbReference type="GO" id="GO:0043190">
    <property type="term" value="C:ATP-binding cassette (ABC) transporter complex"/>
    <property type="evidence" value="ECO:0007669"/>
    <property type="project" value="InterPro"/>
</dbReference>
<evidence type="ECO:0000259" key="13">
    <source>
        <dbReference type="Pfam" id="PF00496"/>
    </source>
</evidence>
<feature type="region of interest" description="Disordered" evidence="11">
    <location>
        <begin position="22"/>
        <end position="43"/>
    </location>
</feature>
<feature type="chain" id="PRO_5039311589" description="Periplasmic oligopeptide-binding protein OppA" evidence="12">
    <location>
        <begin position="29"/>
        <end position="552"/>
    </location>
</feature>
<keyword evidence="6" id="KW-0571">Peptide transport</keyword>